<dbReference type="EMBL" id="PSNW01000002">
    <property type="protein sequence ID" value="PPE75131.1"/>
    <property type="molecule type" value="Genomic_DNA"/>
</dbReference>
<keyword evidence="6" id="KW-1185">Reference proteome</keyword>
<comment type="caution">
    <text evidence="5">The sequence shown here is derived from an EMBL/GenBank/DDBJ whole genome shotgun (WGS) entry which is preliminary data.</text>
</comment>
<dbReference type="Proteomes" id="UP000238220">
    <property type="component" value="Unassembled WGS sequence"/>
</dbReference>
<dbReference type="InterPro" id="IPR009061">
    <property type="entry name" value="DNA-bd_dom_put_sf"/>
</dbReference>
<dbReference type="InterPro" id="IPR000551">
    <property type="entry name" value="MerR-type_HTH_dom"/>
</dbReference>
<dbReference type="Gene3D" id="1.10.1660.10">
    <property type="match status" value="1"/>
</dbReference>
<dbReference type="InterPro" id="IPR047057">
    <property type="entry name" value="MerR_fam"/>
</dbReference>
<dbReference type="GO" id="GO:0003677">
    <property type="term" value="F:DNA binding"/>
    <property type="evidence" value="ECO:0007669"/>
    <property type="project" value="UniProtKB-KW"/>
</dbReference>
<sequence>MRIGELAERSGLAPSRIRFYEASGLLSAVERGANGYRRYGPEALSTLEIITSAQTCGFTLEEIRPLLPMRHSEPWQRQELLAGLRRKLEEITLMQKRLARNRRRLLGVIASIENKPPDIPCTDNVQRVLAKMR</sequence>
<keyword evidence="1" id="KW-0805">Transcription regulation</keyword>
<feature type="domain" description="HTH merR-type" evidence="4">
    <location>
        <begin position="1"/>
        <end position="69"/>
    </location>
</feature>
<keyword evidence="3" id="KW-0804">Transcription</keyword>
<dbReference type="SMART" id="SM00422">
    <property type="entry name" value="HTH_MERR"/>
    <property type="match status" value="1"/>
</dbReference>
<dbReference type="RefSeq" id="WP_104229357.1">
    <property type="nucleotide sequence ID" value="NZ_PSNW01000002.1"/>
</dbReference>
<dbReference type="AlphaFoldDB" id="A0A2S5TJJ3"/>
<dbReference type="PROSITE" id="PS50937">
    <property type="entry name" value="HTH_MERR_2"/>
    <property type="match status" value="1"/>
</dbReference>
<evidence type="ECO:0000313" key="5">
    <source>
        <dbReference type="EMBL" id="PPE75131.1"/>
    </source>
</evidence>
<dbReference type="GO" id="GO:0003700">
    <property type="term" value="F:DNA-binding transcription factor activity"/>
    <property type="evidence" value="ECO:0007669"/>
    <property type="project" value="InterPro"/>
</dbReference>
<evidence type="ECO:0000259" key="4">
    <source>
        <dbReference type="PROSITE" id="PS50937"/>
    </source>
</evidence>
<dbReference type="PANTHER" id="PTHR30204">
    <property type="entry name" value="REDOX-CYCLING DRUG-SENSING TRANSCRIPTIONAL ACTIVATOR SOXR"/>
    <property type="match status" value="1"/>
</dbReference>
<evidence type="ECO:0000313" key="6">
    <source>
        <dbReference type="Proteomes" id="UP000238220"/>
    </source>
</evidence>
<dbReference type="PRINTS" id="PR00040">
    <property type="entry name" value="HTHMERR"/>
</dbReference>
<reference evidence="5 6" key="1">
    <citation type="submission" date="2018-02" db="EMBL/GenBank/DDBJ databases">
        <title>Genome sequencing of Solimonas sp. HR-BB.</title>
        <authorList>
            <person name="Lee Y."/>
            <person name="Jeon C.O."/>
        </authorList>
    </citation>
    <scope>NUCLEOTIDE SEQUENCE [LARGE SCALE GENOMIC DNA]</scope>
    <source>
        <strain evidence="5 6">HR-BB</strain>
    </source>
</reference>
<proteinExistence type="predicted"/>
<accession>A0A2S5TJJ3</accession>
<dbReference type="Pfam" id="PF13411">
    <property type="entry name" value="MerR_1"/>
    <property type="match status" value="1"/>
</dbReference>
<gene>
    <name evidence="5" type="ORF">C3942_05495</name>
</gene>
<dbReference type="PROSITE" id="PS00552">
    <property type="entry name" value="HTH_MERR_1"/>
    <property type="match status" value="1"/>
</dbReference>
<evidence type="ECO:0000256" key="1">
    <source>
        <dbReference type="ARBA" id="ARBA00023015"/>
    </source>
</evidence>
<evidence type="ECO:0000256" key="2">
    <source>
        <dbReference type="ARBA" id="ARBA00023125"/>
    </source>
</evidence>
<dbReference type="SUPFAM" id="SSF46955">
    <property type="entry name" value="Putative DNA-binding domain"/>
    <property type="match status" value="1"/>
</dbReference>
<keyword evidence="2" id="KW-0238">DNA-binding</keyword>
<organism evidence="5 6">
    <name type="scientific">Solimonas fluminis</name>
    <dbReference type="NCBI Taxonomy" id="2086571"/>
    <lineage>
        <taxon>Bacteria</taxon>
        <taxon>Pseudomonadati</taxon>
        <taxon>Pseudomonadota</taxon>
        <taxon>Gammaproteobacteria</taxon>
        <taxon>Nevskiales</taxon>
        <taxon>Nevskiaceae</taxon>
        <taxon>Solimonas</taxon>
    </lineage>
</organism>
<protein>
    <submittedName>
        <fullName evidence="5">MerR family transcriptional regulator</fullName>
    </submittedName>
</protein>
<dbReference type="OrthoDB" id="9808480at2"/>
<dbReference type="PANTHER" id="PTHR30204:SF94">
    <property type="entry name" value="HEAVY METAL-DEPENDENT TRANSCRIPTIONAL REGULATOR HI_0293-RELATED"/>
    <property type="match status" value="1"/>
</dbReference>
<name>A0A2S5TJJ3_9GAMM</name>
<evidence type="ECO:0000256" key="3">
    <source>
        <dbReference type="ARBA" id="ARBA00023163"/>
    </source>
</evidence>